<dbReference type="InterPro" id="IPR007602">
    <property type="entry name" value="BTV_NS2"/>
</dbReference>
<dbReference type="Pfam" id="PF04514">
    <property type="entry name" value="BTV_NS2"/>
    <property type="match status" value="1"/>
</dbReference>
<reference evidence="5" key="1">
    <citation type="submission" date="2009-08" db="EMBL/GenBank/DDBJ databases">
        <title>Genome characterisation of African Horse Sickness Virus isolates.</title>
        <authorList>
            <person name="Maan S."/>
            <person name="Maan N.S."/>
            <person name="Mertens P.P.C."/>
        </authorList>
    </citation>
    <scope>NUCLEOTIDE SEQUENCE</scope>
    <source>
        <strain evidence="5">RSArrah/04</strain>
    </source>
</reference>
<proteinExistence type="predicted"/>
<evidence type="ECO:0000256" key="1">
    <source>
        <dbReference type="ARBA" id="ARBA00002402"/>
    </source>
</evidence>
<comment type="function">
    <text evidence="1">Single-stranded RNA-binding protein.</text>
</comment>
<evidence type="ECO:0000256" key="2">
    <source>
        <dbReference type="ARBA" id="ARBA00014070"/>
    </source>
</evidence>
<protein>
    <recommendedName>
        <fullName evidence="2">Non-structural protein NS2</fullName>
    </recommendedName>
</protein>
<name>A0A0A0MYT5_AHSV</name>
<sequence length="365" mass="41016">MAEVRKQQQFTRSVCVLDLGQKTYCGKVVRAVNGVYYTIKIGRTVQCGVTPTPIPKSYVLEIRECGAYRIQDGTDVLSLMITESGIEVTQNRWEEWSFEALTPVPMAVAVNVGRGSFDTEIKYVRGSGAVPPYTKNGMDRRAMPSLPGITTLDVGVRDLRLKMKENREAEREKMERALSGGLDMGSCRMYGGGRNDVREITLDEAGPSCTPRKLSVQSNENRSDDVARRHAELVEMERLRMMKNEPVRTESMWCQSDSDDQSDEDHEVGSTEPENYITEEYTRRLNEVKTKYSKELSSLAMRVPKNEGNCGKPIFSKKCKWENVPIYNYDEASGNYRFVSVGSATHYHCCANDLSYMILPAGGSG</sequence>
<feature type="region of interest" description="Disordered" evidence="4">
    <location>
        <begin position="248"/>
        <end position="273"/>
    </location>
</feature>
<dbReference type="GO" id="GO:0003723">
    <property type="term" value="F:RNA binding"/>
    <property type="evidence" value="ECO:0007669"/>
    <property type="project" value="UniProtKB-KW"/>
</dbReference>
<evidence type="ECO:0000256" key="4">
    <source>
        <dbReference type="SAM" id="MobiDB-lite"/>
    </source>
</evidence>
<dbReference type="InterPro" id="IPR037194">
    <property type="entry name" value="NS2_N"/>
</dbReference>
<keyword evidence="3" id="KW-0694">RNA-binding</keyword>
<dbReference type="EMBL" id="GQ506548">
    <property type="protein sequence ID" value="ADI87398.1"/>
    <property type="molecule type" value="Genomic_RNA"/>
</dbReference>
<dbReference type="SUPFAM" id="SSF110132">
    <property type="entry name" value="BTV NS2-like ssRNA-binding domain"/>
    <property type="match status" value="1"/>
</dbReference>
<evidence type="ECO:0000256" key="3">
    <source>
        <dbReference type="ARBA" id="ARBA00022884"/>
    </source>
</evidence>
<gene>
    <name evidence="5" type="primary">NS2</name>
</gene>
<organism evidence="5">
    <name type="scientific">African horse sickness virus</name>
    <name type="common">AHSV</name>
    <name type="synonym">Orbivirus alphaequi</name>
    <dbReference type="NCBI Taxonomy" id="40050"/>
    <lineage>
        <taxon>Viruses</taxon>
        <taxon>Riboviria</taxon>
        <taxon>Orthornavirae</taxon>
        <taxon>Duplornaviricota</taxon>
        <taxon>Resentoviricetes</taxon>
        <taxon>Reovirales</taxon>
        <taxon>Sedoreoviridae</taxon>
        <taxon>Orbivirus</taxon>
    </lineage>
</organism>
<evidence type="ECO:0000313" key="5">
    <source>
        <dbReference type="EMBL" id="ADI87398.1"/>
    </source>
</evidence>
<accession>A0A0A0MYT5</accession>
<feature type="compositionally biased region" description="Acidic residues" evidence="4">
    <location>
        <begin position="257"/>
        <end position="266"/>
    </location>
</feature>